<gene>
    <name evidence="1" type="ORF">METZ01_LOCUS53682</name>
</gene>
<feature type="non-terminal residue" evidence="1">
    <location>
        <position position="1"/>
    </location>
</feature>
<dbReference type="EMBL" id="UINC01002841">
    <property type="protein sequence ID" value="SVA00828.1"/>
    <property type="molecule type" value="Genomic_DNA"/>
</dbReference>
<protein>
    <submittedName>
        <fullName evidence="1">Uncharacterized protein</fullName>
    </submittedName>
</protein>
<proteinExistence type="predicted"/>
<dbReference type="AlphaFoldDB" id="A0A381SBZ8"/>
<organism evidence="1">
    <name type="scientific">marine metagenome</name>
    <dbReference type="NCBI Taxonomy" id="408172"/>
    <lineage>
        <taxon>unclassified sequences</taxon>
        <taxon>metagenomes</taxon>
        <taxon>ecological metagenomes</taxon>
    </lineage>
</organism>
<sequence>VDALDALGCESGTMHCGHELGSYGAARASQSHVDLGMGPVVLLLNPDTVD</sequence>
<reference evidence="1" key="1">
    <citation type="submission" date="2018-05" db="EMBL/GenBank/DDBJ databases">
        <authorList>
            <person name="Lanie J.A."/>
            <person name="Ng W.-L."/>
            <person name="Kazmierczak K.M."/>
            <person name="Andrzejewski T.M."/>
            <person name="Davidsen T.M."/>
            <person name="Wayne K.J."/>
            <person name="Tettelin H."/>
            <person name="Glass J.I."/>
            <person name="Rusch D."/>
            <person name="Podicherti R."/>
            <person name="Tsui H.-C.T."/>
            <person name="Winkler M.E."/>
        </authorList>
    </citation>
    <scope>NUCLEOTIDE SEQUENCE</scope>
</reference>
<name>A0A381SBZ8_9ZZZZ</name>
<accession>A0A381SBZ8</accession>
<evidence type="ECO:0000313" key="1">
    <source>
        <dbReference type="EMBL" id="SVA00828.1"/>
    </source>
</evidence>